<sequence>MGRFIVIVLDSFGVGAMEDVPEVRPADMGSNTALHIIERKPNIKIATLVELGLMNAIGEETNRLKFSSKANWGKANLGHQGADSFLGHQEIMGTTPPIPLNQAFSEIIDEVEHHLKEAGYHVRREGAKGEPKILVVNDSATVGDNLETDLGQVFNVSACLDLMPFEEVKKLGKAVREVVKVSRVIAFGGEEIRLNDLLNARKVIGNKFAGVDAPESGVYNNGYQVIHLGYGIDPEVQIPTILDHENIPVTLVGKVGDIVQTSSPYVFLGVDSDDLFDSLISQVKKINTGFFCLNIQETDLAGHAENVDRYADRLEVSDKRIKELIPLLNEEDILIVTADHGNDPTIGHSQHTREYVPLLIYRKGMEGHEVGIRNNMSDTAATAAAYFNVKKPQHGVPYLNLIQNHEDSIN</sequence>
<dbReference type="PIRSF" id="PIRSF001491">
    <property type="entry name" value="Ppentomutase"/>
    <property type="match status" value="1"/>
</dbReference>
<keyword evidence="3" id="KW-0464">Manganese</keyword>
<proteinExistence type="inferred from homology"/>
<reference evidence="6 7" key="1">
    <citation type="journal article" date="2014" name="Int. J. Syst. Evol. Microbiol.">
        <title>Jeotgalibaca dankookensis gen. nov., sp. nov., a member of the family Carnobacteriaceae, isolated from seujeot (Korean traditional food).</title>
        <authorList>
            <person name="Lee D.G."/>
            <person name="Trujillo M.E."/>
            <person name="Kang H."/>
            <person name="Ahn T.Y."/>
        </authorList>
    </citation>
    <scope>NUCLEOTIDE SEQUENCE [LARGE SCALE GENOMIC DNA]</scope>
    <source>
        <strain evidence="6 7">EX-07</strain>
    </source>
</reference>
<evidence type="ECO:0000256" key="4">
    <source>
        <dbReference type="ARBA" id="ARBA00023235"/>
    </source>
</evidence>
<dbReference type="GO" id="GO:0043094">
    <property type="term" value="P:metabolic compound salvage"/>
    <property type="evidence" value="ECO:0007669"/>
    <property type="project" value="InterPro"/>
</dbReference>
<dbReference type="KEGG" id="jda:BW727_100396"/>
<dbReference type="SUPFAM" id="SSF53649">
    <property type="entry name" value="Alkaline phosphatase-like"/>
    <property type="match status" value="1"/>
</dbReference>
<dbReference type="Pfam" id="PF01676">
    <property type="entry name" value="Metalloenzyme"/>
    <property type="match status" value="1"/>
</dbReference>
<feature type="domain" description="Metalloenzyme" evidence="5">
    <location>
        <begin position="3"/>
        <end position="391"/>
    </location>
</feature>
<evidence type="ECO:0000256" key="3">
    <source>
        <dbReference type="ARBA" id="ARBA00023211"/>
    </source>
</evidence>
<dbReference type="InterPro" id="IPR024052">
    <property type="entry name" value="Phosphopentomutase_DeoB_cap_sf"/>
</dbReference>
<dbReference type="RefSeq" id="WP_062468350.1">
    <property type="nucleotide sequence ID" value="NZ_BBYN01000007.1"/>
</dbReference>
<keyword evidence="2" id="KW-0479">Metal-binding</keyword>
<dbReference type="Gene3D" id="3.30.70.1250">
    <property type="entry name" value="Phosphopentomutase"/>
    <property type="match status" value="1"/>
</dbReference>
<dbReference type="PANTHER" id="PTHR21110">
    <property type="entry name" value="PHOSPHOPENTOMUTASE"/>
    <property type="match status" value="1"/>
</dbReference>
<dbReference type="Proteomes" id="UP000188993">
    <property type="component" value="Chromosome"/>
</dbReference>
<accession>A0A1S6IMQ1</accession>
<dbReference type="STRING" id="708126.BW727_100396"/>
<dbReference type="AlphaFoldDB" id="A0A1S6IMQ1"/>
<comment type="similarity">
    <text evidence="1">Belongs to the phosphopentomutase family.</text>
</comment>
<dbReference type="CDD" id="cd16009">
    <property type="entry name" value="PPM"/>
    <property type="match status" value="1"/>
</dbReference>
<evidence type="ECO:0000256" key="1">
    <source>
        <dbReference type="ARBA" id="ARBA00010373"/>
    </source>
</evidence>
<protein>
    <submittedName>
        <fullName evidence="6">Phosphopentomutase</fullName>
        <ecNumber evidence="6">5.4.2.7</ecNumber>
    </submittedName>
</protein>
<name>A0A1S6IMQ1_9LACT</name>
<organism evidence="6 7">
    <name type="scientific">Jeotgalibaca dankookensis</name>
    <dbReference type="NCBI Taxonomy" id="708126"/>
    <lineage>
        <taxon>Bacteria</taxon>
        <taxon>Bacillati</taxon>
        <taxon>Bacillota</taxon>
        <taxon>Bacilli</taxon>
        <taxon>Lactobacillales</taxon>
        <taxon>Carnobacteriaceae</taxon>
        <taxon>Jeotgalibaca</taxon>
    </lineage>
</organism>
<gene>
    <name evidence="6" type="primary">deoB_1</name>
    <name evidence="6" type="ORF">BW727_100396</name>
</gene>
<dbReference type="InterPro" id="IPR010045">
    <property type="entry name" value="DeoB"/>
</dbReference>
<dbReference type="EC" id="5.4.2.7" evidence="6"/>
<dbReference type="OrthoDB" id="9769930at2"/>
<dbReference type="InterPro" id="IPR017850">
    <property type="entry name" value="Alkaline_phosphatase_core_sf"/>
</dbReference>
<dbReference type="PANTHER" id="PTHR21110:SF0">
    <property type="entry name" value="PHOSPHOPENTOMUTASE"/>
    <property type="match status" value="1"/>
</dbReference>
<dbReference type="GO" id="GO:0000287">
    <property type="term" value="F:magnesium ion binding"/>
    <property type="evidence" value="ECO:0007669"/>
    <property type="project" value="InterPro"/>
</dbReference>
<dbReference type="NCBIfam" id="NF009049">
    <property type="entry name" value="PRK12383.1"/>
    <property type="match status" value="1"/>
</dbReference>
<dbReference type="GO" id="GO:0005829">
    <property type="term" value="C:cytosol"/>
    <property type="evidence" value="ECO:0007669"/>
    <property type="project" value="TreeGrafter"/>
</dbReference>
<keyword evidence="7" id="KW-1185">Reference proteome</keyword>
<dbReference type="GO" id="GO:0008973">
    <property type="term" value="F:phosphopentomutase activity"/>
    <property type="evidence" value="ECO:0007669"/>
    <property type="project" value="UniProtKB-EC"/>
</dbReference>
<dbReference type="EMBL" id="CP019728">
    <property type="protein sequence ID" value="AQS52789.1"/>
    <property type="molecule type" value="Genomic_DNA"/>
</dbReference>
<keyword evidence="4 6" id="KW-0413">Isomerase</keyword>
<evidence type="ECO:0000313" key="6">
    <source>
        <dbReference type="EMBL" id="AQS52789.1"/>
    </source>
</evidence>
<evidence type="ECO:0000313" key="7">
    <source>
        <dbReference type="Proteomes" id="UP000188993"/>
    </source>
</evidence>
<dbReference type="InterPro" id="IPR006124">
    <property type="entry name" value="Metalloenzyme"/>
</dbReference>
<dbReference type="Gene3D" id="3.40.720.10">
    <property type="entry name" value="Alkaline Phosphatase, subunit A"/>
    <property type="match status" value="1"/>
</dbReference>
<evidence type="ECO:0000256" key="2">
    <source>
        <dbReference type="ARBA" id="ARBA00022723"/>
    </source>
</evidence>
<dbReference type="GO" id="GO:0009117">
    <property type="term" value="P:nucleotide metabolic process"/>
    <property type="evidence" value="ECO:0007669"/>
    <property type="project" value="InterPro"/>
</dbReference>
<evidence type="ECO:0000259" key="5">
    <source>
        <dbReference type="Pfam" id="PF01676"/>
    </source>
</evidence>